<evidence type="ECO:0000259" key="4">
    <source>
        <dbReference type="PROSITE" id="PS01124"/>
    </source>
</evidence>
<dbReference type="GO" id="GO:0003700">
    <property type="term" value="F:DNA-binding transcription factor activity"/>
    <property type="evidence" value="ECO:0007669"/>
    <property type="project" value="InterPro"/>
</dbReference>
<dbReference type="EMBL" id="DRNB01000177">
    <property type="protein sequence ID" value="HHJ64234.1"/>
    <property type="molecule type" value="Genomic_DNA"/>
</dbReference>
<proteinExistence type="predicted"/>
<dbReference type="InterPro" id="IPR020449">
    <property type="entry name" value="Tscrpt_reg_AraC-type_HTH"/>
</dbReference>
<dbReference type="SUPFAM" id="SSF46689">
    <property type="entry name" value="Homeodomain-like"/>
    <property type="match status" value="2"/>
</dbReference>
<organism evidence="5">
    <name type="scientific">Aquifex aeolicus</name>
    <dbReference type="NCBI Taxonomy" id="63363"/>
    <lineage>
        <taxon>Bacteria</taxon>
        <taxon>Pseudomonadati</taxon>
        <taxon>Aquificota</taxon>
        <taxon>Aquificia</taxon>
        <taxon>Aquificales</taxon>
        <taxon>Aquificaceae</taxon>
        <taxon>Aquifex</taxon>
    </lineage>
</organism>
<dbReference type="Pfam" id="PF12833">
    <property type="entry name" value="HTH_18"/>
    <property type="match status" value="1"/>
</dbReference>
<accession>A0A7C5Q288</accession>
<dbReference type="PROSITE" id="PS01124">
    <property type="entry name" value="HTH_ARAC_FAMILY_2"/>
    <property type="match status" value="1"/>
</dbReference>
<evidence type="ECO:0000256" key="3">
    <source>
        <dbReference type="ARBA" id="ARBA00023163"/>
    </source>
</evidence>
<dbReference type="InterPro" id="IPR054015">
    <property type="entry name" value="ExsA-like_N"/>
</dbReference>
<dbReference type="InterPro" id="IPR018062">
    <property type="entry name" value="HTH_AraC-typ_CS"/>
</dbReference>
<keyword evidence="3" id="KW-0804">Transcription</keyword>
<dbReference type="InterPro" id="IPR009057">
    <property type="entry name" value="Homeodomain-like_sf"/>
</dbReference>
<dbReference type="Proteomes" id="UP000885792">
    <property type="component" value="Unassembled WGS sequence"/>
</dbReference>
<evidence type="ECO:0000256" key="2">
    <source>
        <dbReference type="ARBA" id="ARBA00023125"/>
    </source>
</evidence>
<evidence type="ECO:0000313" key="5">
    <source>
        <dbReference type="EMBL" id="HHJ64234.1"/>
    </source>
</evidence>
<dbReference type="Gene3D" id="1.10.10.60">
    <property type="entry name" value="Homeodomain-like"/>
    <property type="match status" value="2"/>
</dbReference>
<sequence>MTIKVPDFFIEQGLVNINTNNILVCRYKSYKKSEKNIIEISEPAIIFVINGYKIIHFDERDVVISSDNGVFAACDKFVMSEMPEGIYENTVIFIKTEFWFKEAIDLFSCHYANAKNSKKFISFPVDDYLINFLHQLRILSDFINLNNNYSCINDLLTLKIKEILIYLFLKNKEISDFIRNSILGDDKIYFLFCIEKHVYENITLKELAKRCNCSLSTLKEKFHKYLNQSPKKYINERRLEKAAFLLRNTTDTIDSISRKVGFSNVSYFNILFKRKYKMTPSEYRASYRLKAVSY</sequence>
<dbReference type="GO" id="GO:0043565">
    <property type="term" value="F:sequence-specific DNA binding"/>
    <property type="evidence" value="ECO:0007669"/>
    <property type="project" value="InterPro"/>
</dbReference>
<dbReference type="InterPro" id="IPR018060">
    <property type="entry name" value="HTH_AraC"/>
</dbReference>
<dbReference type="PANTHER" id="PTHR43280:SF2">
    <property type="entry name" value="HTH-TYPE TRANSCRIPTIONAL REGULATOR EXSA"/>
    <property type="match status" value="1"/>
</dbReference>
<dbReference type="PRINTS" id="PR00032">
    <property type="entry name" value="HTHARAC"/>
</dbReference>
<dbReference type="PANTHER" id="PTHR43280">
    <property type="entry name" value="ARAC-FAMILY TRANSCRIPTIONAL REGULATOR"/>
    <property type="match status" value="1"/>
</dbReference>
<evidence type="ECO:0000256" key="1">
    <source>
        <dbReference type="ARBA" id="ARBA00023015"/>
    </source>
</evidence>
<name>A0A7C5Q288_AQUAO</name>
<dbReference type="SMART" id="SM00342">
    <property type="entry name" value="HTH_ARAC"/>
    <property type="match status" value="1"/>
</dbReference>
<keyword evidence="2" id="KW-0238">DNA-binding</keyword>
<keyword evidence="1" id="KW-0805">Transcription regulation</keyword>
<protein>
    <submittedName>
        <fullName evidence="5">AraC family transcriptional regulator</fullName>
    </submittedName>
</protein>
<dbReference type="Pfam" id="PF22200">
    <property type="entry name" value="ExsA_N"/>
    <property type="match status" value="1"/>
</dbReference>
<dbReference type="AlphaFoldDB" id="A0A7C5Q288"/>
<dbReference type="PROSITE" id="PS00041">
    <property type="entry name" value="HTH_ARAC_FAMILY_1"/>
    <property type="match status" value="1"/>
</dbReference>
<reference evidence="5" key="1">
    <citation type="journal article" date="2020" name="mSystems">
        <title>Genome- and Community-Level Interaction Insights into Carbon Utilization and Element Cycling Functions of Hydrothermarchaeota in Hydrothermal Sediment.</title>
        <authorList>
            <person name="Zhou Z."/>
            <person name="Liu Y."/>
            <person name="Xu W."/>
            <person name="Pan J."/>
            <person name="Luo Z.H."/>
            <person name="Li M."/>
        </authorList>
    </citation>
    <scope>NUCLEOTIDE SEQUENCE [LARGE SCALE GENOMIC DNA]</scope>
    <source>
        <strain evidence="5">HyVt-501</strain>
    </source>
</reference>
<gene>
    <name evidence="5" type="ORF">ENJ61_04925</name>
</gene>
<comment type="caution">
    <text evidence="5">The sequence shown here is derived from an EMBL/GenBank/DDBJ whole genome shotgun (WGS) entry which is preliminary data.</text>
</comment>
<feature type="domain" description="HTH araC/xylS-type" evidence="4">
    <location>
        <begin position="194"/>
        <end position="286"/>
    </location>
</feature>